<dbReference type="EMBL" id="FONR01000001">
    <property type="protein sequence ID" value="SFE24792.1"/>
    <property type="molecule type" value="Genomic_DNA"/>
</dbReference>
<evidence type="ECO:0000313" key="1">
    <source>
        <dbReference type="EMBL" id="SFE24792.1"/>
    </source>
</evidence>
<protein>
    <submittedName>
        <fullName evidence="1">Uncharacterized protein</fullName>
    </submittedName>
</protein>
<reference evidence="1 2" key="1">
    <citation type="submission" date="2016-10" db="EMBL/GenBank/DDBJ databases">
        <authorList>
            <person name="de Groot N.N."/>
        </authorList>
    </citation>
    <scope>NUCLEOTIDE SEQUENCE [LARGE SCALE GENOMIC DNA]</scope>
    <source>
        <strain evidence="1 2">OK461</strain>
    </source>
</reference>
<evidence type="ECO:0000313" key="2">
    <source>
        <dbReference type="Proteomes" id="UP000181942"/>
    </source>
</evidence>
<dbReference type="Proteomes" id="UP000181942">
    <property type="component" value="Unassembled WGS sequence"/>
</dbReference>
<proteinExistence type="predicted"/>
<name>A0A1I1YZP4_9ACTN</name>
<dbReference type="AlphaFoldDB" id="A0A1I1YZP4"/>
<organism evidence="1 2">
    <name type="scientific">Streptomyces mirabilis</name>
    <dbReference type="NCBI Taxonomy" id="68239"/>
    <lineage>
        <taxon>Bacteria</taxon>
        <taxon>Bacillati</taxon>
        <taxon>Actinomycetota</taxon>
        <taxon>Actinomycetes</taxon>
        <taxon>Kitasatosporales</taxon>
        <taxon>Streptomycetaceae</taxon>
        <taxon>Streptomyces</taxon>
    </lineage>
</organism>
<gene>
    <name evidence="1" type="ORF">SAMN02787118_10195</name>
</gene>
<sequence length="57" mass="5998">MASGTRPLRQGSVTHALDPKAPITFLGLLPRLVPAGRQAMSVLTVLGPVLLSEPPLR</sequence>
<accession>A0A1I1YZP4</accession>